<proteinExistence type="predicted"/>
<evidence type="ECO:0000256" key="5">
    <source>
        <dbReference type="ARBA" id="ARBA00022723"/>
    </source>
</evidence>
<feature type="domain" description="Blue (type 1) copper" evidence="11">
    <location>
        <begin position="42"/>
        <end position="123"/>
    </location>
</feature>
<feature type="chain" id="PRO_5046993340" description="Pseudoazurin" evidence="10">
    <location>
        <begin position="26"/>
        <end position="167"/>
    </location>
</feature>
<dbReference type="PROSITE" id="PS00196">
    <property type="entry name" value="COPPER_BLUE"/>
    <property type="match status" value="1"/>
</dbReference>
<protein>
    <recommendedName>
        <fullName evidence="3 9">Pseudoazurin</fullName>
    </recommendedName>
</protein>
<evidence type="ECO:0000256" key="2">
    <source>
        <dbReference type="ARBA" id="ARBA00004418"/>
    </source>
</evidence>
<sequence length="167" mass="18157">MSNTRLHRRLLLTLPALILLPRRLAAQTTAHEVQMLNVNPDDKKQKMLFLPGVVRAQPGDTVTFRAVQKGHNAQSIEGLIPEGAEEFKGKINEEIELTLTVEGTYAYQCQPHSMMGMIGFLLVGNFTANLPAVREGALALRGKETKARAETLLAEIDAIAAAEGLSG</sequence>
<evidence type="ECO:0000313" key="12">
    <source>
        <dbReference type="EMBL" id="NHB77512.1"/>
    </source>
</evidence>
<dbReference type="Gene3D" id="2.60.40.420">
    <property type="entry name" value="Cupredoxins - blue copper proteins"/>
    <property type="match status" value="1"/>
</dbReference>
<evidence type="ECO:0000259" key="11">
    <source>
        <dbReference type="Pfam" id="PF00127"/>
    </source>
</evidence>
<dbReference type="SUPFAM" id="SSF49503">
    <property type="entry name" value="Cupredoxins"/>
    <property type="match status" value="1"/>
</dbReference>
<keyword evidence="10" id="KW-0732">Signal</keyword>
<dbReference type="PRINTS" id="PR00155">
    <property type="entry name" value="AMICYANIN"/>
</dbReference>
<evidence type="ECO:0000256" key="9">
    <source>
        <dbReference type="NCBIfam" id="TIGR02375"/>
    </source>
</evidence>
<dbReference type="Proteomes" id="UP001515660">
    <property type="component" value="Unassembled WGS sequence"/>
</dbReference>
<dbReference type="EMBL" id="JAANHS010000008">
    <property type="protein sequence ID" value="NHB77512.1"/>
    <property type="molecule type" value="Genomic_DNA"/>
</dbReference>
<dbReference type="NCBIfam" id="TIGR02375">
    <property type="entry name" value="pseudoazurin"/>
    <property type="match status" value="1"/>
</dbReference>
<gene>
    <name evidence="12" type="ORF">G8O29_12270</name>
</gene>
<evidence type="ECO:0000256" key="10">
    <source>
        <dbReference type="SAM" id="SignalP"/>
    </source>
</evidence>
<dbReference type="InterPro" id="IPR002386">
    <property type="entry name" value="Amicyanin/Pseudoazurin"/>
</dbReference>
<evidence type="ECO:0000256" key="7">
    <source>
        <dbReference type="ARBA" id="ARBA00022982"/>
    </source>
</evidence>
<keyword evidence="13" id="KW-1185">Reference proteome</keyword>
<comment type="cofactor">
    <cofactor evidence="1">
        <name>Cu cation</name>
        <dbReference type="ChEBI" id="CHEBI:23378"/>
    </cofactor>
</comment>
<comment type="caution">
    <text evidence="12">The sequence shown here is derived from an EMBL/GenBank/DDBJ whole genome shotgun (WGS) entry which is preliminary data.</text>
</comment>
<organism evidence="12 13">
    <name type="scientific">Rhodobacter calidifons</name>
    <dbReference type="NCBI Taxonomy" id="2715277"/>
    <lineage>
        <taxon>Bacteria</taxon>
        <taxon>Pseudomonadati</taxon>
        <taxon>Pseudomonadota</taxon>
        <taxon>Alphaproteobacteria</taxon>
        <taxon>Rhodobacterales</taxon>
        <taxon>Rhodobacter group</taxon>
        <taxon>Rhodobacter</taxon>
    </lineage>
</organism>
<dbReference type="InterPro" id="IPR028871">
    <property type="entry name" value="BlueCu_1_BS"/>
</dbReference>
<dbReference type="RefSeq" id="WP_166403530.1">
    <property type="nucleotide sequence ID" value="NZ_JAANHS010000008.1"/>
</dbReference>
<dbReference type="PRINTS" id="PR00156">
    <property type="entry name" value="COPPERBLUE"/>
</dbReference>
<keyword evidence="5" id="KW-0479">Metal-binding</keyword>
<dbReference type="InterPro" id="IPR000923">
    <property type="entry name" value="BlueCu_1"/>
</dbReference>
<evidence type="ECO:0000256" key="1">
    <source>
        <dbReference type="ARBA" id="ARBA00001935"/>
    </source>
</evidence>
<dbReference type="InterPro" id="IPR008972">
    <property type="entry name" value="Cupredoxin"/>
</dbReference>
<name>A0ABX0G9B6_9RHOB</name>
<feature type="signal peptide" evidence="10">
    <location>
        <begin position="1"/>
        <end position="25"/>
    </location>
</feature>
<comment type="subcellular location">
    <subcellularLocation>
        <location evidence="2">Periplasm</location>
    </subcellularLocation>
</comment>
<keyword evidence="4" id="KW-0813">Transport</keyword>
<evidence type="ECO:0000256" key="8">
    <source>
        <dbReference type="ARBA" id="ARBA00023008"/>
    </source>
</evidence>
<dbReference type="InterPro" id="IPR001235">
    <property type="entry name" value="Copper_blue_Plastocyanin"/>
</dbReference>
<accession>A0ABX0G9B6</accession>
<dbReference type="InterPro" id="IPR012745">
    <property type="entry name" value="Pseudoazurin"/>
</dbReference>
<evidence type="ECO:0000256" key="6">
    <source>
        <dbReference type="ARBA" id="ARBA00022764"/>
    </source>
</evidence>
<keyword evidence="7" id="KW-0249">Electron transport</keyword>
<reference evidence="12 13" key="1">
    <citation type="journal article" date="2022" name="Microorganisms">
        <title>Genome Sequence and Characterization of a Xanthorhodopsin-Containing, Aerobic Anoxygenic Phototrophic Rhodobacter Species, Isolated from Mesophilic Conditions at Yellowstone National Park.</title>
        <authorList>
            <person name="Kyndt J.A."/>
            <person name="Robertson S."/>
            <person name="Shoffstall I.B."/>
            <person name="Ramaley R.F."/>
            <person name="Meyer T.E."/>
        </authorList>
    </citation>
    <scope>NUCLEOTIDE SEQUENCE [LARGE SCALE GENOMIC DNA]</scope>
    <source>
        <strain evidence="12 13">M37P</strain>
    </source>
</reference>
<evidence type="ECO:0000313" key="13">
    <source>
        <dbReference type="Proteomes" id="UP001515660"/>
    </source>
</evidence>
<evidence type="ECO:0000256" key="4">
    <source>
        <dbReference type="ARBA" id="ARBA00022448"/>
    </source>
</evidence>
<evidence type="ECO:0000256" key="3">
    <source>
        <dbReference type="ARBA" id="ARBA00016984"/>
    </source>
</evidence>
<dbReference type="Pfam" id="PF00127">
    <property type="entry name" value="Copper-bind"/>
    <property type="match status" value="1"/>
</dbReference>
<keyword evidence="6" id="KW-0574">Periplasm</keyword>
<keyword evidence="8" id="KW-0186">Copper</keyword>